<organism evidence="2 3">
    <name type="scientific">Trichinella murrelli</name>
    <dbReference type="NCBI Taxonomy" id="144512"/>
    <lineage>
        <taxon>Eukaryota</taxon>
        <taxon>Metazoa</taxon>
        <taxon>Ecdysozoa</taxon>
        <taxon>Nematoda</taxon>
        <taxon>Enoplea</taxon>
        <taxon>Dorylaimia</taxon>
        <taxon>Trichinellida</taxon>
        <taxon>Trichinellidae</taxon>
        <taxon>Trichinella</taxon>
    </lineage>
</organism>
<proteinExistence type="predicted"/>
<dbReference type="EMBL" id="JYDJ01000526">
    <property type="protein sequence ID" value="KRX34703.1"/>
    <property type="molecule type" value="Genomic_DNA"/>
</dbReference>
<keyword evidence="1" id="KW-0812">Transmembrane</keyword>
<comment type="caution">
    <text evidence="2">The sequence shown here is derived from an EMBL/GenBank/DDBJ whole genome shotgun (WGS) entry which is preliminary data.</text>
</comment>
<reference evidence="2 3" key="1">
    <citation type="submission" date="2015-01" db="EMBL/GenBank/DDBJ databases">
        <title>Evolution of Trichinella species and genotypes.</title>
        <authorList>
            <person name="Korhonen P.K."/>
            <person name="Edoardo P."/>
            <person name="Giuseppe L.R."/>
            <person name="Gasser R.B."/>
        </authorList>
    </citation>
    <scope>NUCLEOTIDE SEQUENCE [LARGE SCALE GENOMIC DNA]</scope>
    <source>
        <strain evidence="2">ISS417</strain>
    </source>
</reference>
<protein>
    <submittedName>
        <fullName evidence="2">Uncharacterized protein</fullName>
    </submittedName>
</protein>
<evidence type="ECO:0000313" key="2">
    <source>
        <dbReference type="EMBL" id="KRX34703.1"/>
    </source>
</evidence>
<evidence type="ECO:0000256" key="1">
    <source>
        <dbReference type="SAM" id="Phobius"/>
    </source>
</evidence>
<keyword evidence="1" id="KW-1133">Transmembrane helix</keyword>
<sequence>MTNNGANECDYDSFKQRLRSARSEKELRQFLYFVILFNGVFCEMAVEFVPKEV</sequence>
<feature type="transmembrane region" description="Helical" evidence="1">
    <location>
        <begin position="30"/>
        <end position="49"/>
    </location>
</feature>
<dbReference type="AlphaFoldDB" id="A0A0V0T6N2"/>
<accession>A0A0V0T6N2</accession>
<dbReference type="Proteomes" id="UP000055048">
    <property type="component" value="Unassembled WGS sequence"/>
</dbReference>
<keyword evidence="3" id="KW-1185">Reference proteome</keyword>
<gene>
    <name evidence="2" type="ORF">T05_12214</name>
</gene>
<evidence type="ECO:0000313" key="3">
    <source>
        <dbReference type="Proteomes" id="UP000055048"/>
    </source>
</evidence>
<keyword evidence="1" id="KW-0472">Membrane</keyword>
<name>A0A0V0T6N2_9BILA</name>